<reference evidence="1" key="1">
    <citation type="submission" date="2020-10" db="EMBL/GenBank/DDBJ databases">
        <authorList>
            <person name="Gilroy R."/>
        </authorList>
    </citation>
    <scope>NUCLEOTIDE SEQUENCE</scope>
    <source>
        <strain evidence="1">ChiSxjej2B14-6234</strain>
    </source>
</reference>
<dbReference type="Proteomes" id="UP000886887">
    <property type="component" value="Unassembled WGS sequence"/>
</dbReference>
<dbReference type="EMBL" id="DVFJ01000015">
    <property type="protein sequence ID" value="HIQ71674.1"/>
    <property type="molecule type" value="Genomic_DNA"/>
</dbReference>
<sequence>MLDACGGQSCTPRTFSICVKGPSYPNGEVFQLTAGSCLEIDEPLILAGLICGDYTIEEICDTGRSYCSTITGPNVCGNCVRLVPGCPPAVVTIVNRRRICRWGHCSGIGCGCGCGGQSGCCLRDCIQTPPIQPRSAQFA</sequence>
<accession>A0A9D1CRN1</accession>
<reference evidence="1" key="2">
    <citation type="journal article" date="2021" name="PeerJ">
        <title>Extensive microbial diversity within the chicken gut microbiome revealed by metagenomics and culture.</title>
        <authorList>
            <person name="Gilroy R."/>
            <person name="Ravi A."/>
            <person name="Getino M."/>
            <person name="Pursley I."/>
            <person name="Horton D.L."/>
            <person name="Alikhan N.F."/>
            <person name="Baker D."/>
            <person name="Gharbi K."/>
            <person name="Hall N."/>
            <person name="Watson M."/>
            <person name="Adriaenssens E.M."/>
            <person name="Foster-Nyarko E."/>
            <person name="Jarju S."/>
            <person name="Secka A."/>
            <person name="Antonio M."/>
            <person name="Oren A."/>
            <person name="Chaudhuri R.R."/>
            <person name="La Ragione R."/>
            <person name="Hildebrand F."/>
            <person name="Pallen M.J."/>
        </authorList>
    </citation>
    <scope>NUCLEOTIDE SEQUENCE</scope>
    <source>
        <strain evidence="1">ChiSxjej2B14-6234</strain>
    </source>
</reference>
<name>A0A9D1CRN1_9FIRM</name>
<proteinExistence type="predicted"/>
<evidence type="ECO:0000313" key="1">
    <source>
        <dbReference type="EMBL" id="HIQ71674.1"/>
    </source>
</evidence>
<dbReference type="AlphaFoldDB" id="A0A9D1CRN1"/>
<evidence type="ECO:0000313" key="2">
    <source>
        <dbReference type="Proteomes" id="UP000886887"/>
    </source>
</evidence>
<gene>
    <name evidence="1" type="ORF">IAB73_05635</name>
</gene>
<protein>
    <submittedName>
        <fullName evidence="1">Uncharacterized protein</fullName>
    </submittedName>
</protein>
<comment type="caution">
    <text evidence="1">The sequence shown here is derived from an EMBL/GenBank/DDBJ whole genome shotgun (WGS) entry which is preliminary data.</text>
</comment>
<organism evidence="1 2">
    <name type="scientific">Candidatus Onthenecus intestinigallinarum</name>
    <dbReference type="NCBI Taxonomy" id="2840875"/>
    <lineage>
        <taxon>Bacteria</taxon>
        <taxon>Bacillati</taxon>
        <taxon>Bacillota</taxon>
        <taxon>Clostridia</taxon>
        <taxon>Eubacteriales</taxon>
        <taxon>Candidatus Onthenecus</taxon>
    </lineage>
</organism>